<evidence type="ECO:0008006" key="3">
    <source>
        <dbReference type="Google" id="ProtNLM"/>
    </source>
</evidence>
<dbReference type="Proteomes" id="UP001214638">
    <property type="component" value="Unassembled WGS sequence"/>
</dbReference>
<dbReference type="RefSeq" id="XP_067803165.1">
    <property type="nucleotide sequence ID" value="XM_067946601.1"/>
</dbReference>
<gene>
    <name evidence="1" type="ORF">BdWA1_001565</name>
</gene>
<dbReference type="KEGG" id="bdw:94335863"/>
<keyword evidence="2" id="KW-1185">Reference proteome</keyword>
<dbReference type="GeneID" id="94335863"/>
<comment type="caution">
    <text evidence="1">The sequence shown here is derived from an EMBL/GenBank/DDBJ whole genome shotgun (WGS) entry which is preliminary data.</text>
</comment>
<proteinExistence type="predicted"/>
<sequence length="252" mass="28604">MLIQSMMSGQSMYTCVRVPSTRFLKYQVENKSTNPEDTTMDIVVSAQTLLVCINMYAQNSELTMFYESNERQIVLKGRCSNYDKYKQSSDIDQYLICKIKTIQMAPLQMPFTASDFNFKNIDHFSIAPKLLYPCIVDIATDCTSGKLVLELLPPEEGSGAVLGLARGRSSIAVEWDFSYDTNVFDEFQVTRQHLYTYSTKCWQAIANGLKLARHIIVGIKDGGVLLIQISMLDTLPDGIFFLYYMHPITETI</sequence>
<evidence type="ECO:0000313" key="1">
    <source>
        <dbReference type="EMBL" id="KAK2196323.1"/>
    </source>
</evidence>
<accession>A0AAD9PK66</accession>
<reference evidence="1" key="1">
    <citation type="journal article" date="2023" name="Nat. Microbiol.">
        <title>Babesia duncani multi-omics identifies virulence factors and drug targets.</title>
        <authorList>
            <person name="Singh P."/>
            <person name="Lonardi S."/>
            <person name="Liang Q."/>
            <person name="Vydyam P."/>
            <person name="Khabirova E."/>
            <person name="Fang T."/>
            <person name="Gihaz S."/>
            <person name="Thekkiniath J."/>
            <person name="Munshi M."/>
            <person name="Abel S."/>
            <person name="Ciampossin L."/>
            <person name="Batugedara G."/>
            <person name="Gupta M."/>
            <person name="Lu X.M."/>
            <person name="Lenz T."/>
            <person name="Chakravarty S."/>
            <person name="Cornillot E."/>
            <person name="Hu Y."/>
            <person name="Ma W."/>
            <person name="Gonzalez L.M."/>
            <person name="Sanchez S."/>
            <person name="Estrada K."/>
            <person name="Sanchez-Flores A."/>
            <person name="Montero E."/>
            <person name="Harb O.S."/>
            <person name="Le Roch K.G."/>
            <person name="Mamoun C.B."/>
        </authorList>
    </citation>
    <scope>NUCLEOTIDE SEQUENCE</scope>
    <source>
        <strain evidence="1">WA1</strain>
    </source>
</reference>
<dbReference type="Gene3D" id="3.70.10.10">
    <property type="match status" value="1"/>
</dbReference>
<evidence type="ECO:0000313" key="2">
    <source>
        <dbReference type="Proteomes" id="UP001214638"/>
    </source>
</evidence>
<name>A0AAD9PK66_9APIC</name>
<dbReference type="EMBL" id="JALLKP010000002">
    <property type="protein sequence ID" value="KAK2196323.1"/>
    <property type="molecule type" value="Genomic_DNA"/>
</dbReference>
<dbReference type="AlphaFoldDB" id="A0AAD9PK66"/>
<protein>
    <recommendedName>
        <fullName evidence="3">Checkpoint protein</fullName>
    </recommendedName>
</protein>
<organism evidence="1 2">
    <name type="scientific">Babesia duncani</name>
    <dbReference type="NCBI Taxonomy" id="323732"/>
    <lineage>
        <taxon>Eukaryota</taxon>
        <taxon>Sar</taxon>
        <taxon>Alveolata</taxon>
        <taxon>Apicomplexa</taxon>
        <taxon>Aconoidasida</taxon>
        <taxon>Piroplasmida</taxon>
        <taxon>Babesiidae</taxon>
        <taxon>Babesia</taxon>
    </lineage>
</organism>